<dbReference type="AlphaFoldDB" id="B2A5F6"/>
<evidence type="ECO:0000313" key="1">
    <source>
        <dbReference type="EMBL" id="ACB83986.1"/>
    </source>
</evidence>
<dbReference type="EMBL" id="CP001034">
    <property type="protein sequence ID" value="ACB83986.1"/>
    <property type="molecule type" value="Genomic_DNA"/>
</dbReference>
<dbReference type="KEGG" id="nth:Nther_0390"/>
<sequence>MQQNVNLQKFFKLFHEKDIIFQLVSTGGTQKQDNPQLRLNDLSELNQFVEKLEARADQGYKVYFITNPGGTKNDDIFGVNAQFIDIDFHEFEDATQKEQKKNETVKMLKELKLKPTAIVMTPNGVHAYWHLKEEESKRHKVLERFIDTQKMMAEYFGSCTGVTNRLGQAMRVPSPKFGGKIVEINPDQLYTQEEIRSSFYAETEKPKARNQQNTGQIERVNNKIKIYNISDFFEVAKQQDIRKYLKTNVLLNKSFNCFYHHDNNPSAVISKKNGRYQYFCNSSNCRAYNGRSGLTIIDLLQLDGMTKWQDIISQITNTFNIELVSTKWMEGQKNKYIANLTFLKDELEEMKSTDILTRYGIIILEKLLNIGLTKITPELHDENGEAVFFTSNRYLSREKNKPIEKVNAYLNLFCMLGLLNKVDPPKNHKVTQESLKRARENNRRVINFYSVPNYYEIKNQIENRAFDLRKQGFSINTVSQVYVKNYDEELAKKVYHSNENISEFGIKVREKILEKAESQIYHYGYTHDKLLAGLKVSGRRIKKERLKQEFKKVIPILIDKGYILKPANNKLKSKFNIKSKGYPKILLKPEDHEL</sequence>
<protein>
    <recommendedName>
        <fullName evidence="3">RepB-like DNA primase domain-containing protein</fullName>
    </recommendedName>
</protein>
<evidence type="ECO:0000313" key="2">
    <source>
        <dbReference type="Proteomes" id="UP000001683"/>
    </source>
</evidence>
<dbReference type="OrthoDB" id="581132at2"/>
<organism evidence="1 2">
    <name type="scientific">Natranaerobius thermophilus (strain ATCC BAA-1301 / DSM 18059 / JW/NM-WN-LF)</name>
    <dbReference type="NCBI Taxonomy" id="457570"/>
    <lineage>
        <taxon>Bacteria</taxon>
        <taxon>Bacillati</taxon>
        <taxon>Bacillota</taxon>
        <taxon>Clostridia</taxon>
        <taxon>Natranaerobiales</taxon>
        <taxon>Natranaerobiaceae</taxon>
        <taxon>Natranaerobius</taxon>
    </lineage>
</organism>
<proteinExistence type="predicted"/>
<keyword evidence="2" id="KW-1185">Reference proteome</keyword>
<reference evidence="1 2" key="2">
    <citation type="journal article" date="2011" name="J. Bacteriol.">
        <title>Complete genome sequence of the anaerobic, halophilic alkalithermophile Natranaerobius thermophilus JW/NM-WN-LF.</title>
        <authorList>
            <person name="Zhao B."/>
            <person name="Mesbah N.M."/>
            <person name="Dalin E."/>
            <person name="Goodwin L."/>
            <person name="Nolan M."/>
            <person name="Pitluck S."/>
            <person name="Chertkov O."/>
            <person name="Brettin T.S."/>
            <person name="Han J."/>
            <person name="Larimer F.W."/>
            <person name="Land M.L."/>
            <person name="Hauser L."/>
            <person name="Kyrpides N."/>
            <person name="Wiegel J."/>
        </authorList>
    </citation>
    <scope>NUCLEOTIDE SEQUENCE [LARGE SCALE GENOMIC DNA]</scope>
    <source>
        <strain evidence="2">ATCC BAA-1301 / DSM 18059 / JW/NM-WN-LF</strain>
    </source>
</reference>
<gene>
    <name evidence="1" type="ordered locus">Nther_0390</name>
</gene>
<reference evidence="1 2" key="1">
    <citation type="submission" date="2008-04" db="EMBL/GenBank/DDBJ databases">
        <title>Complete sequence of chromosome of Natranaerobius thermophilus JW/NM-WN-LF.</title>
        <authorList>
            <consortium name="US DOE Joint Genome Institute"/>
            <person name="Copeland A."/>
            <person name="Lucas S."/>
            <person name="Lapidus A."/>
            <person name="Glavina del Rio T."/>
            <person name="Dalin E."/>
            <person name="Tice H."/>
            <person name="Bruce D."/>
            <person name="Goodwin L."/>
            <person name="Pitluck S."/>
            <person name="Chertkov O."/>
            <person name="Brettin T."/>
            <person name="Detter J.C."/>
            <person name="Han C."/>
            <person name="Kuske C.R."/>
            <person name="Schmutz J."/>
            <person name="Larimer F."/>
            <person name="Land M."/>
            <person name="Hauser L."/>
            <person name="Kyrpides N."/>
            <person name="Lykidis A."/>
            <person name="Mesbah N.M."/>
            <person name="Wiegel J."/>
        </authorList>
    </citation>
    <scope>NUCLEOTIDE SEQUENCE [LARGE SCALE GENOMIC DNA]</scope>
    <source>
        <strain evidence="2">ATCC BAA-1301 / DSM 18059 / JW/NM-WN-LF</strain>
    </source>
</reference>
<dbReference type="InParanoid" id="B2A5F6"/>
<name>B2A5F6_NATTJ</name>
<dbReference type="RefSeq" id="WP_012446873.1">
    <property type="nucleotide sequence ID" value="NC_010718.1"/>
</dbReference>
<dbReference type="STRING" id="457570.Nther_0390"/>
<dbReference type="HOGENOM" id="CLU_459143_0_0_9"/>
<dbReference type="Proteomes" id="UP000001683">
    <property type="component" value="Chromosome"/>
</dbReference>
<dbReference type="eggNOG" id="COG3378">
    <property type="taxonomic scope" value="Bacteria"/>
</dbReference>
<evidence type="ECO:0008006" key="3">
    <source>
        <dbReference type="Google" id="ProtNLM"/>
    </source>
</evidence>
<accession>B2A5F6</accession>